<evidence type="ECO:0000313" key="1">
    <source>
        <dbReference type="EMBL" id="CAF4075788.1"/>
    </source>
</evidence>
<dbReference type="AlphaFoldDB" id="A0A8S2PXC8"/>
<feature type="non-terminal residue" evidence="1">
    <location>
        <position position="1"/>
    </location>
</feature>
<evidence type="ECO:0000313" key="2">
    <source>
        <dbReference type="Proteomes" id="UP000676336"/>
    </source>
</evidence>
<name>A0A8S2PXC8_9BILA</name>
<accession>A0A8S2PXC8</accession>
<proteinExistence type="predicted"/>
<organism evidence="1 2">
    <name type="scientific">Rotaria magnacalcarata</name>
    <dbReference type="NCBI Taxonomy" id="392030"/>
    <lineage>
        <taxon>Eukaryota</taxon>
        <taxon>Metazoa</taxon>
        <taxon>Spiralia</taxon>
        <taxon>Gnathifera</taxon>
        <taxon>Rotifera</taxon>
        <taxon>Eurotatoria</taxon>
        <taxon>Bdelloidea</taxon>
        <taxon>Philodinida</taxon>
        <taxon>Philodinidae</taxon>
        <taxon>Rotaria</taxon>
    </lineage>
</organism>
<protein>
    <submittedName>
        <fullName evidence="1">Uncharacterized protein</fullName>
    </submittedName>
</protein>
<dbReference type="EMBL" id="CAJOBI010007037">
    <property type="protein sequence ID" value="CAF4075788.1"/>
    <property type="molecule type" value="Genomic_DNA"/>
</dbReference>
<comment type="caution">
    <text evidence="1">The sequence shown here is derived from an EMBL/GenBank/DDBJ whole genome shotgun (WGS) entry which is preliminary data.</text>
</comment>
<sequence>SFGMKANHLLPLYSSTEVNDSESDSSTGSDDDVIENVIRMLDDVMTMTDVTKELQDDEEDDGQQQAHIHIPTTSVVVATTNPIYSKNILLLKICHKELGQQLIKWFTLKRTNPNNENSTAPTEIKKERMIVKNSVRHGKKICLSLKIQPYPSKVWFCRFLKRHNLSLPKPKRQQKIMLSEPHNRDICNMDESPLALFGDQSKASINYVNTPNEVEGNLNDKRFCTLVLSVFADDNSRLGPALIFKGKRRASEQEKNQYDKSVKVYFSPTAFINSSIMKNYTKNWLNKKRDGRPKMFITDSCSGYFSEDVNALFKKIV</sequence>
<reference evidence="1" key="1">
    <citation type="submission" date="2021-02" db="EMBL/GenBank/DDBJ databases">
        <authorList>
            <person name="Nowell W R."/>
        </authorList>
    </citation>
    <scope>NUCLEOTIDE SEQUENCE</scope>
</reference>
<dbReference type="Proteomes" id="UP000676336">
    <property type="component" value="Unassembled WGS sequence"/>
</dbReference>
<gene>
    <name evidence="1" type="ORF">SMN809_LOCUS16013</name>
</gene>